<accession>A0ABR4QYF1</accession>
<protein>
    <submittedName>
        <fullName evidence="2">Uncharacterized protein</fullName>
    </submittedName>
</protein>
<organism evidence="2 3">
    <name type="scientific">Bordetella hinzii OH87 BAL007II</name>
    <dbReference type="NCBI Taxonomy" id="1331262"/>
    <lineage>
        <taxon>Bacteria</taxon>
        <taxon>Pseudomonadati</taxon>
        <taxon>Pseudomonadota</taxon>
        <taxon>Betaproteobacteria</taxon>
        <taxon>Burkholderiales</taxon>
        <taxon>Alcaligenaceae</taxon>
        <taxon>Bordetella</taxon>
    </lineage>
</organism>
<evidence type="ECO:0000313" key="3">
    <source>
        <dbReference type="Proteomes" id="UP000025748"/>
    </source>
</evidence>
<proteinExistence type="predicted"/>
<dbReference type="Proteomes" id="UP000025748">
    <property type="component" value="Unassembled WGS sequence"/>
</dbReference>
<sequence length="37" mass="4198">MSLFYSSSLLRHGVAWRMGWALAATLLIWSLLAWAMS</sequence>
<reference evidence="2 3" key="1">
    <citation type="submission" date="2014-03" db="EMBL/GenBank/DDBJ databases">
        <title>Genome sequence of Bordetella hinzii.</title>
        <authorList>
            <person name="Register K."/>
            <person name="Harvill E."/>
            <person name="Goodfield L.L."/>
            <person name="Ivanov Y.V."/>
            <person name="Meyer J.A."/>
            <person name="Muse S.J."/>
            <person name="Jacobs N."/>
            <person name="Bendor L."/>
            <person name="Smallridge W.E."/>
            <person name="Brinkac L.M."/>
            <person name="Sanka R."/>
            <person name="Kim M."/>
            <person name="Losada L."/>
        </authorList>
    </citation>
    <scope>NUCLEOTIDE SEQUENCE [LARGE SCALE GENOMIC DNA]</scope>
    <source>
        <strain evidence="2 3">OH87 BAL007II</strain>
    </source>
</reference>
<name>A0ABR4QYF1_9BORD</name>
<keyword evidence="1" id="KW-0812">Transmembrane</keyword>
<keyword evidence="1" id="KW-0472">Membrane</keyword>
<evidence type="ECO:0000256" key="1">
    <source>
        <dbReference type="SAM" id="Phobius"/>
    </source>
</evidence>
<keyword evidence="1" id="KW-1133">Transmembrane helix</keyword>
<dbReference type="EMBL" id="JHEM01000021">
    <property type="protein sequence ID" value="KCB23241.1"/>
    <property type="molecule type" value="Genomic_DNA"/>
</dbReference>
<keyword evidence="3" id="KW-1185">Reference proteome</keyword>
<feature type="transmembrane region" description="Helical" evidence="1">
    <location>
        <begin position="14"/>
        <end position="35"/>
    </location>
</feature>
<comment type="caution">
    <text evidence="2">The sequence shown here is derived from an EMBL/GenBank/DDBJ whole genome shotgun (WGS) entry which is preliminary data.</text>
</comment>
<evidence type="ECO:0000313" key="2">
    <source>
        <dbReference type="EMBL" id="KCB23241.1"/>
    </source>
</evidence>
<gene>
    <name evidence="2" type="ORF">L544_0160</name>
</gene>